<organism evidence="2 3">
    <name type="scientific">Tropilaelaps mercedesae</name>
    <dbReference type="NCBI Taxonomy" id="418985"/>
    <lineage>
        <taxon>Eukaryota</taxon>
        <taxon>Metazoa</taxon>
        <taxon>Ecdysozoa</taxon>
        <taxon>Arthropoda</taxon>
        <taxon>Chelicerata</taxon>
        <taxon>Arachnida</taxon>
        <taxon>Acari</taxon>
        <taxon>Parasitiformes</taxon>
        <taxon>Mesostigmata</taxon>
        <taxon>Gamasina</taxon>
        <taxon>Dermanyssoidea</taxon>
        <taxon>Laelapidae</taxon>
        <taxon>Tropilaelaps</taxon>
    </lineage>
</organism>
<dbReference type="EMBL" id="MNPL01002316">
    <property type="protein sequence ID" value="OQR78361.1"/>
    <property type="molecule type" value="Genomic_DNA"/>
</dbReference>
<accession>A0A1V9XY23</accession>
<gene>
    <name evidence="2" type="ORF">BIW11_00312</name>
</gene>
<dbReference type="AlphaFoldDB" id="A0A1V9XY23"/>
<sequence>GRSLAKKYECKFIETSACIGHNVDELLVGTLKQIRLKQRSGSVPAWCTLDVPPIIRSQAASRSPESTSGHGYGNRASLSTSPLPPILPIGVEGRRPSIARSIACKARGFIHKFWSKCDSVNTRSCDDLHVL</sequence>
<feature type="region of interest" description="Disordered" evidence="1">
    <location>
        <begin position="58"/>
        <end position="80"/>
    </location>
</feature>
<dbReference type="GO" id="GO:0005525">
    <property type="term" value="F:GTP binding"/>
    <property type="evidence" value="ECO:0007669"/>
    <property type="project" value="TreeGrafter"/>
</dbReference>
<evidence type="ECO:0000313" key="2">
    <source>
        <dbReference type="EMBL" id="OQR78361.1"/>
    </source>
</evidence>
<dbReference type="PANTHER" id="PTHR45775">
    <property type="entry name" value="RAD, GEM/KIR FAMILY MEMBER 2, ISOFORM C"/>
    <property type="match status" value="1"/>
</dbReference>
<dbReference type="GO" id="GO:0005246">
    <property type="term" value="F:calcium channel regulator activity"/>
    <property type="evidence" value="ECO:0007669"/>
    <property type="project" value="TreeGrafter"/>
</dbReference>
<name>A0A1V9XY23_9ACAR</name>
<dbReference type="GO" id="GO:0005886">
    <property type="term" value="C:plasma membrane"/>
    <property type="evidence" value="ECO:0007669"/>
    <property type="project" value="TreeGrafter"/>
</dbReference>
<dbReference type="PANTHER" id="PTHR45775:SF6">
    <property type="entry name" value="RAD, GEM_KIR FAMILY MEMBER 2, ISOFORM C"/>
    <property type="match status" value="1"/>
</dbReference>
<feature type="non-terminal residue" evidence="2">
    <location>
        <position position="1"/>
    </location>
</feature>
<comment type="caution">
    <text evidence="2">The sequence shown here is derived from an EMBL/GenBank/DDBJ whole genome shotgun (WGS) entry which is preliminary data.</text>
</comment>
<dbReference type="STRING" id="418985.A0A1V9XY23"/>
<evidence type="ECO:0000256" key="1">
    <source>
        <dbReference type="SAM" id="MobiDB-lite"/>
    </source>
</evidence>
<evidence type="ECO:0000313" key="3">
    <source>
        <dbReference type="Proteomes" id="UP000192247"/>
    </source>
</evidence>
<dbReference type="InterPro" id="IPR027417">
    <property type="entry name" value="P-loop_NTPase"/>
</dbReference>
<feature type="compositionally biased region" description="Polar residues" evidence="1">
    <location>
        <begin position="58"/>
        <end position="69"/>
    </location>
</feature>
<dbReference type="Proteomes" id="UP000192247">
    <property type="component" value="Unassembled WGS sequence"/>
</dbReference>
<keyword evidence="3" id="KW-1185">Reference proteome</keyword>
<dbReference type="Gene3D" id="3.40.50.300">
    <property type="entry name" value="P-loop containing nucleotide triphosphate hydrolases"/>
    <property type="match status" value="1"/>
</dbReference>
<proteinExistence type="predicted"/>
<protein>
    <submittedName>
        <fullName evidence="2">GTP-binding protein REM 1-like</fullName>
    </submittedName>
</protein>
<dbReference type="InterPro" id="IPR051641">
    <property type="entry name" value="RGK_GTP-binding_reg"/>
</dbReference>
<dbReference type="InParanoid" id="A0A1V9XY23"/>
<dbReference type="OrthoDB" id="5239715at2759"/>
<reference evidence="2 3" key="1">
    <citation type="journal article" date="2017" name="Gigascience">
        <title>Draft genome of the honey bee ectoparasitic mite, Tropilaelaps mercedesae, is shaped by the parasitic life history.</title>
        <authorList>
            <person name="Dong X."/>
            <person name="Armstrong S.D."/>
            <person name="Xia D."/>
            <person name="Makepeace B.L."/>
            <person name="Darby A.C."/>
            <person name="Kadowaki T."/>
        </authorList>
    </citation>
    <scope>NUCLEOTIDE SEQUENCE [LARGE SCALE GENOMIC DNA]</scope>
    <source>
        <strain evidence="2">Wuxi-XJTLU</strain>
    </source>
</reference>